<name>A0A8T0FNX1_ARGBR</name>
<dbReference type="InterPro" id="IPR036273">
    <property type="entry name" value="CRAL/TRIO_N_dom_sf"/>
</dbReference>
<accession>A0A8T0FNX1</accession>
<dbReference type="Proteomes" id="UP000807504">
    <property type="component" value="Unassembled WGS sequence"/>
</dbReference>
<reference evidence="2" key="1">
    <citation type="journal article" date="2020" name="bioRxiv">
        <title>Chromosome-level reference genome of the European wasp spider Argiope bruennichi: a resource for studies on range expansion and evolutionary adaptation.</title>
        <authorList>
            <person name="Sheffer M.M."/>
            <person name="Hoppe A."/>
            <person name="Krehenwinkel H."/>
            <person name="Uhl G."/>
            <person name="Kuss A.W."/>
            <person name="Jensen L."/>
            <person name="Jensen C."/>
            <person name="Gillespie R.G."/>
            <person name="Hoff K.J."/>
            <person name="Prost S."/>
        </authorList>
    </citation>
    <scope>NUCLEOTIDE SEQUENCE</scope>
</reference>
<dbReference type="Gene3D" id="3.40.525.10">
    <property type="entry name" value="CRAL-TRIO lipid binding domain"/>
    <property type="match status" value="2"/>
</dbReference>
<reference evidence="2" key="2">
    <citation type="submission" date="2020-06" db="EMBL/GenBank/DDBJ databases">
        <authorList>
            <person name="Sheffer M."/>
        </authorList>
    </citation>
    <scope>NUCLEOTIDE SEQUENCE</scope>
</reference>
<dbReference type="PANTHER" id="PTHR45657">
    <property type="entry name" value="CRAL-TRIO DOMAIN-CONTAINING PROTEIN YKL091C-RELATED"/>
    <property type="match status" value="1"/>
</dbReference>
<dbReference type="PROSITE" id="PS50191">
    <property type="entry name" value="CRAL_TRIO"/>
    <property type="match status" value="1"/>
</dbReference>
<feature type="domain" description="CRAL-TRIO" evidence="1">
    <location>
        <begin position="8"/>
        <end position="144"/>
    </location>
</feature>
<dbReference type="SUPFAM" id="SSF46938">
    <property type="entry name" value="CRAL/TRIO N-terminal domain"/>
    <property type="match status" value="1"/>
</dbReference>
<dbReference type="SUPFAM" id="SSF52087">
    <property type="entry name" value="CRAL/TRIO domain"/>
    <property type="match status" value="1"/>
</dbReference>
<dbReference type="InterPro" id="IPR036865">
    <property type="entry name" value="CRAL-TRIO_dom_sf"/>
</dbReference>
<protein>
    <submittedName>
        <fullName evidence="2">SEC14-like protein 3 like protein</fullName>
    </submittedName>
</protein>
<dbReference type="AlphaFoldDB" id="A0A8T0FNX1"/>
<gene>
    <name evidence="2" type="ORF">HNY73_003537</name>
</gene>
<evidence type="ECO:0000313" key="2">
    <source>
        <dbReference type="EMBL" id="KAF8791868.1"/>
    </source>
</evidence>
<evidence type="ECO:0000313" key="3">
    <source>
        <dbReference type="Proteomes" id="UP000807504"/>
    </source>
</evidence>
<dbReference type="PANTHER" id="PTHR45657:SF1">
    <property type="entry name" value="CRAL-TRIO DOMAIN-CONTAINING PROTEIN YKL091C-RELATED"/>
    <property type="match status" value="1"/>
</dbReference>
<comment type="caution">
    <text evidence="2">The sequence shown here is derived from an EMBL/GenBank/DDBJ whole genome shotgun (WGS) entry which is preliminary data.</text>
</comment>
<dbReference type="InterPro" id="IPR001251">
    <property type="entry name" value="CRAL-TRIO_dom"/>
</dbReference>
<dbReference type="EMBL" id="JABXBU010000003">
    <property type="protein sequence ID" value="KAF8791868.1"/>
    <property type="molecule type" value="Genomic_DNA"/>
</dbReference>
<dbReference type="CDD" id="cd00170">
    <property type="entry name" value="SEC14"/>
    <property type="match status" value="1"/>
</dbReference>
<dbReference type="InterPro" id="IPR051026">
    <property type="entry name" value="PI/PC_transfer"/>
</dbReference>
<evidence type="ECO:0000259" key="1">
    <source>
        <dbReference type="PROSITE" id="PS50191"/>
    </source>
</evidence>
<keyword evidence="3" id="KW-1185">Reference proteome</keyword>
<proteinExistence type="predicted"/>
<organism evidence="2 3">
    <name type="scientific">Argiope bruennichi</name>
    <name type="common">Wasp spider</name>
    <name type="synonym">Aranea bruennichi</name>
    <dbReference type="NCBI Taxonomy" id="94029"/>
    <lineage>
        <taxon>Eukaryota</taxon>
        <taxon>Metazoa</taxon>
        <taxon>Ecdysozoa</taxon>
        <taxon>Arthropoda</taxon>
        <taxon>Chelicerata</taxon>
        <taxon>Arachnida</taxon>
        <taxon>Araneae</taxon>
        <taxon>Araneomorphae</taxon>
        <taxon>Entelegynae</taxon>
        <taxon>Araneoidea</taxon>
        <taxon>Araneidae</taxon>
        <taxon>Argiope</taxon>
    </lineage>
</organism>
<sequence length="144" mass="16636">MDNMTCEEKKVVEELKARTINDLSPKMLEDVSLFYRFAKARNFNLEQAEAMLRKFMIKYVPLSFACYDKDGCAVLVHDLGRADAKVLQIIIHIMKTFLDNYPEYLHTITIINAPAYFTWLFAILKPILPITVIQKIRIYGTGAI</sequence>
<dbReference type="Pfam" id="PF00650">
    <property type="entry name" value="CRAL_TRIO"/>
    <property type="match status" value="1"/>
</dbReference>